<dbReference type="Proteomes" id="UP000076632">
    <property type="component" value="Unassembled WGS sequence"/>
</dbReference>
<dbReference type="EMBL" id="KV407455">
    <property type="protein sequence ID" value="KZF25009.1"/>
    <property type="molecule type" value="Genomic_DNA"/>
</dbReference>
<accession>A0A165IK48</accession>
<sequence length="98" mass="11472">MIIGKEEIDSFGITVETNGNGLPRGKEIEKKRLNRVKKRKEKTWPADRKELSSPRGRYITLKAKQQRTAQKKKKKHLKQNESPHRARRKGKSHDNDND</sequence>
<protein>
    <submittedName>
        <fullName evidence="2">Uncharacterized protein</fullName>
    </submittedName>
</protein>
<feature type="region of interest" description="Disordered" evidence="1">
    <location>
        <begin position="1"/>
        <end position="98"/>
    </location>
</feature>
<evidence type="ECO:0000313" key="2">
    <source>
        <dbReference type="EMBL" id="KZF25009.1"/>
    </source>
</evidence>
<dbReference type="RefSeq" id="XP_018190564.1">
    <property type="nucleotide sequence ID" value="XM_018336751.1"/>
</dbReference>
<feature type="compositionally biased region" description="Basic residues" evidence="1">
    <location>
        <begin position="32"/>
        <end position="41"/>
    </location>
</feature>
<keyword evidence="3" id="KW-1185">Reference proteome</keyword>
<dbReference type="AlphaFoldDB" id="A0A165IK48"/>
<feature type="compositionally biased region" description="Basic and acidic residues" evidence="1">
    <location>
        <begin position="42"/>
        <end position="52"/>
    </location>
</feature>
<reference evidence="2 3" key="1">
    <citation type="journal article" date="2016" name="Fungal Biol.">
        <title>The genome of Xylona heveae provides a window into fungal endophytism.</title>
        <authorList>
            <person name="Gazis R."/>
            <person name="Kuo A."/>
            <person name="Riley R."/>
            <person name="LaButti K."/>
            <person name="Lipzen A."/>
            <person name="Lin J."/>
            <person name="Amirebrahimi M."/>
            <person name="Hesse C.N."/>
            <person name="Spatafora J.W."/>
            <person name="Henrissat B."/>
            <person name="Hainaut M."/>
            <person name="Grigoriev I.V."/>
            <person name="Hibbett D.S."/>
        </authorList>
    </citation>
    <scope>NUCLEOTIDE SEQUENCE [LARGE SCALE GENOMIC DNA]</scope>
    <source>
        <strain evidence="2 3">TC161</strain>
    </source>
</reference>
<proteinExistence type="predicted"/>
<dbReference type="InParanoid" id="A0A165IK48"/>
<dbReference type="GeneID" id="28901888"/>
<evidence type="ECO:0000313" key="3">
    <source>
        <dbReference type="Proteomes" id="UP000076632"/>
    </source>
</evidence>
<name>A0A165IK48_XYLHT</name>
<evidence type="ECO:0000256" key="1">
    <source>
        <dbReference type="SAM" id="MobiDB-lite"/>
    </source>
</evidence>
<organism evidence="2 3">
    <name type="scientific">Xylona heveae (strain CBS 132557 / TC161)</name>
    <dbReference type="NCBI Taxonomy" id="1328760"/>
    <lineage>
        <taxon>Eukaryota</taxon>
        <taxon>Fungi</taxon>
        <taxon>Dikarya</taxon>
        <taxon>Ascomycota</taxon>
        <taxon>Pezizomycotina</taxon>
        <taxon>Xylonomycetes</taxon>
        <taxon>Xylonales</taxon>
        <taxon>Xylonaceae</taxon>
        <taxon>Xylona</taxon>
    </lineage>
</organism>
<gene>
    <name evidence="2" type="ORF">L228DRAFT_60119</name>
</gene>